<dbReference type="Gene3D" id="3.40.120.10">
    <property type="entry name" value="Alpha-D-Glucose-1,6-Bisphosphate, subunit A, domain 3"/>
    <property type="match status" value="3"/>
</dbReference>
<dbReference type="CDD" id="cd03089">
    <property type="entry name" value="PMM_PGM"/>
    <property type="match status" value="1"/>
</dbReference>
<protein>
    <recommendedName>
        <fullName evidence="5">phosphomannomutase</fullName>
        <ecNumber evidence="5">5.4.2.8</ecNumber>
    </recommendedName>
</protein>
<dbReference type="Pfam" id="PF02879">
    <property type="entry name" value="PGM_PMM_II"/>
    <property type="match status" value="1"/>
</dbReference>
<evidence type="ECO:0000313" key="15">
    <source>
        <dbReference type="EMBL" id="MCW8108563.1"/>
    </source>
</evidence>
<sequence>MNKAITCFKAYDVRGELNSQLNEEVAYRIGRAFAEELNANSVVVGGDIRKTSAPLKLALSAGLIDGGAKVIDIGMAGTEEIYFATSHLNVDGGIEVTASHNPIDYNGMKMVKAKSVPISGDTGLHAIKEKAETYSTDEVTRRLDYFTDGEKINSDAFVNGTAHVKTRVLHATGKYSVQAVLEEYVEHILSYVDLSHFRPLKLVVNAGNGAAGKVLDAFEKAFQARSVPIEFIKVNYAPDGNFPNGIPNPLLPENRSDTANAVIQHNADFGIAWDGDFDRCFLFDAQGQFIEGYYIVGLLAEAFLEKEQGASIIYDPRLYWNTEAIISAKNGVPVKSKTGHAFIKERMRKEDAVYGGEMSAHHYFRDFAYCDSGMIPWLLVAELVCTKKQSLADMVSERIKAYPSSGEINSKLKDADAALERVLAKYKKEATHIDETDGIGLEFASWRFNLRKSNTEPVIRLNVESKGDIPLMETKTAELLAIIRDE</sequence>
<feature type="domain" description="Alpha-D-phosphohexomutase alpha/beta/alpha" evidence="12">
    <location>
        <begin position="8"/>
        <end position="135"/>
    </location>
</feature>
<dbReference type="InterPro" id="IPR005841">
    <property type="entry name" value="Alpha-D-phosphohexomutase_SF"/>
</dbReference>
<dbReference type="InterPro" id="IPR005846">
    <property type="entry name" value="A-D-PHexomutase_a/b/a-III"/>
</dbReference>
<keyword evidence="6" id="KW-0597">Phosphoprotein</keyword>
<comment type="pathway">
    <text evidence="3">Nucleotide-sugar biosynthesis; GDP-alpha-D-mannose biosynthesis; alpha-D-mannose 1-phosphate from D-fructose 6-phosphate: step 2/2.</text>
</comment>
<dbReference type="Gene3D" id="3.30.310.50">
    <property type="entry name" value="Alpha-D-phosphohexomutase, C-terminal domain"/>
    <property type="match status" value="1"/>
</dbReference>
<evidence type="ECO:0000259" key="11">
    <source>
        <dbReference type="Pfam" id="PF00408"/>
    </source>
</evidence>
<dbReference type="SUPFAM" id="SSF55957">
    <property type="entry name" value="Phosphoglucomutase, C-terminal domain"/>
    <property type="match status" value="1"/>
</dbReference>
<evidence type="ECO:0000256" key="7">
    <source>
        <dbReference type="ARBA" id="ARBA00022723"/>
    </source>
</evidence>
<accession>A0ABT3P718</accession>
<evidence type="ECO:0000256" key="10">
    <source>
        <dbReference type="RuleBase" id="RU004326"/>
    </source>
</evidence>
<evidence type="ECO:0000256" key="2">
    <source>
        <dbReference type="ARBA" id="ARBA00001946"/>
    </source>
</evidence>
<comment type="cofactor">
    <cofactor evidence="2">
        <name>Mg(2+)</name>
        <dbReference type="ChEBI" id="CHEBI:18420"/>
    </cofactor>
</comment>
<dbReference type="InterPro" id="IPR016055">
    <property type="entry name" value="A-D-PHexomutase_a/b/a-I/II/III"/>
</dbReference>
<comment type="caution">
    <text evidence="15">The sequence shown here is derived from an EMBL/GenBank/DDBJ whole genome shotgun (WGS) entry which is preliminary data.</text>
</comment>
<evidence type="ECO:0000256" key="1">
    <source>
        <dbReference type="ARBA" id="ARBA00000586"/>
    </source>
</evidence>
<dbReference type="PROSITE" id="PS00710">
    <property type="entry name" value="PGM_PMM"/>
    <property type="match status" value="1"/>
</dbReference>
<feature type="domain" description="Alpha-D-phosphohexomutase C-terminal" evidence="11">
    <location>
        <begin position="407"/>
        <end position="468"/>
    </location>
</feature>
<feature type="domain" description="Alpha-D-phosphohexomutase alpha/beta/alpha" evidence="14">
    <location>
        <begin position="292"/>
        <end position="402"/>
    </location>
</feature>
<feature type="domain" description="Alpha-D-phosphohexomutase alpha/beta/alpha" evidence="13">
    <location>
        <begin position="182"/>
        <end position="287"/>
    </location>
</feature>
<dbReference type="Pfam" id="PF02878">
    <property type="entry name" value="PGM_PMM_I"/>
    <property type="match status" value="1"/>
</dbReference>
<dbReference type="Proteomes" id="UP001142810">
    <property type="component" value="Unassembled WGS sequence"/>
</dbReference>
<reference evidence="15" key="1">
    <citation type="submission" date="2022-11" db="EMBL/GenBank/DDBJ databases">
        <title>Alteromonas sp. nov., isolated from sea water of the Qingdao.</title>
        <authorList>
            <person name="Wang Q."/>
        </authorList>
    </citation>
    <scope>NUCLEOTIDE SEQUENCE</scope>
    <source>
        <strain evidence="15">ASW11-7</strain>
    </source>
</reference>
<dbReference type="GO" id="GO:0004615">
    <property type="term" value="F:phosphomannomutase activity"/>
    <property type="evidence" value="ECO:0007669"/>
    <property type="project" value="UniProtKB-EC"/>
</dbReference>
<gene>
    <name evidence="15" type="ORF">OPS25_08645</name>
</gene>
<keyword evidence="7 10" id="KW-0479">Metal-binding</keyword>
<dbReference type="InterPro" id="IPR005843">
    <property type="entry name" value="A-D-PHexomutase_C"/>
</dbReference>
<dbReference type="InterPro" id="IPR005844">
    <property type="entry name" value="A-D-PHexomutase_a/b/a-I"/>
</dbReference>
<dbReference type="RefSeq" id="WP_265617291.1">
    <property type="nucleotide sequence ID" value="NZ_JAPFRD010000010.1"/>
</dbReference>
<dbReference type="SUPFAM" id="SSF53738">
    <property type="entry name" value="Phosphoglucomutase, first 3 domains"/>
    <property type="match status" value="3"/>
</dbReference>
<comment type="catalytic activity">
    <reaction evidence="1">
        <text>alpha-D-mannose 1-phosphate = D-mannose 6-phosphate</text>
        <dbReference type="Rhea" id="RHEA:11140"/>
        <dbReference type="ChEBI" id="CHEBI:58409"/>
        <dbReference type="ChEBI" id="CHEBI:58735"/>
        <dbReference type="EC" id="5.4.2.8"/>
    </reaction>
</comment>
<dbReference type="Pfam" id="PF02880">
    <property type="entry name" value="PGM_PMM_III"/>
    <property type="match status" value="1"/>
</dbReference>
<evidence type="ECO:0000259" key="13">
    <source>
        <dbReference type="Pfam" id="PF02879"/>
    </source>
</evidence>
<dbReference type="EMBL" id="JAPFRD010000010">
    <property type="protein sequence ID" value="MCW8108563.1"/>
    <property type="molecule type" value="Genomic_DNA"/>
</dbReference>
<evidence type="ECO:0000259" key="14">
    <source>
        <dbReference type="Pfam" id="PF02880"/>
    </source>
</evidence>
<evidence type="ECO:0000256" key="8">
    <source>
        <dbReference type="ARBA" id="ARBA00022842"/>
    </source>
</evidence>
<dbReference type="EC" id="5.4.2.8" evidence="5"/>
<dbReference type="PRINTS" id="PR00509">
    <property type="entry name" value="PGMPMM"/>
</dbReference>
<keyword evidence="8 10" id="KW-0460">Magnesium</keyword>
<name>A0ABT3P718_9ALTE</name>
<keyword evidence="16" id="KW-1185">Reference proteome</keyword>
<dbReference type="Pfam" id="PF00408">
    <property type="entry name" value="PGM_PMM_IV"/>
    <property type="match status" value="1"/>
</dbReference>
<evidence type="ECO:0000313" key="16">
    <source>
        <dbReference type="Proteomes" id="UP001142810"/>
    </source>
</evidence>
<evidence type="ECO:0000256" key="3">
    <source>
        <dbReference type="ARBA" id="ARBA00004699"/>
    </source>
</evidence>
<dbReference type="InterPro" id="IPR036900">
    <property type="entry name" value="A-D-PHexomutase_C_sf"/>
</dbReference>
<dbReference type="PANTHER" id="PTHR43771">
    <property type="entry name" value="PHOSPHOMANNOMUTASE"/>
    <property type="match status" value="1"/>
</dbReference>
<comment type="similarity">
    <text evidence="4 10">Belongs to the phosphohexose mutase family.</text>
</comment>
<evidence type="ECO:0000256" key="9">
    <source>
        <dbReference type="ARBA" id="ARBA00023235"/>
    </source>
</evidence>
<proteinExistence type="inferred from homology"/>
<dbReference type="InterPro" id="IPR005845">
    <property type="entry name" value="A-D-PHexomutase_a/b/a-II"/>
</dbReference>
<evidence type="ECO:0000256" key="4">
    <source>
        <dbReference type="ARBA" id="ARBA00010231"/>
    </source>
</evidence>
<dbReference type="PANTHER" id="PTHR43771:SF1">
    <property type="entry name" value="PHOSPHOMANNOMUTASE"/>
    <property type="match status" value="1"/>
</dbReference>
<keyword evidence="9 15" id="KW-0413">Isomerase</keyword>
<dbReference type="InterPro" id="IPR016066">
    <property type="entry name" value="A-D-PHexomutase_CS"/>
</dbReference>
<evidence type="ECO:0000259" key="12">
    <source>
        <dbReference type="Pfam" id="PF02878"/>
    </source>
</evidence>
<evidence type="ECO:0000256" key="6">
    <source>
        <dbReference type="ARBA" id="ARBA00022553"/>
    </source>
</evidence>
<organism evidence="15 16">
    <name type="scientific">Alteromonas aquimaris</name>
    <dbReference type="NCBI Taxonomy" id="2998417"/>
    <lineage>
        <taxon>Bacteria</taxon>
        <taxon>Pseudomonadati</taxon>
        <taxon>Pseudomonadota</taxon>
        <taxon>Gammaproteobacteria</taxon>
        <taxon>Alteromonadales</taxon>
        <taxon>Alteromonadaceae</taxon>
        <taxon>Alteromonas/Salinimonas group</taxon>
        <taxon>Alteromonas</taxon>
    </lineage>
</organism>
<evidence type="ECO:0000256" key="5">
    <source>
        <dbReference type="ARBA" id="ARBA00012730"/>
    </source>
</evidence>